<sequence>MSSRQLSKLLKINDCGVKRGANYESDHRLVAAKLVVPYQISRSETRTGLVPEEQRTSISEDEKKIYRLDLLQHESIKHLYQKKLDSALAETPPSEDIEENIVESSWL</sequence>
<gene>
    <name evidence="2" type="ORF">HHI36_014279</name>
</gene>
<evidence type="ECO:0000256" key="1">
    <source>
        <dbReference type="SAM" id="MobiDB-lite"/>
    </source>
</evidence>
<name>A0ABD2N2F1_9CUCU</name>
<proteinExistence type="predicted"/>
<accession>A0ABD2N2F1</accession>
<protein>
    <submittedName>
        <fullName evidence="2">Uncharacterized protein</fullName>
    </submittedName>
</protein>
<evidence type="ECO:0000313" key="2">
    <source>
        <dbReference type="EMBL" id="KAL3272819.1"/>
    </source>
</evidence>
<evidence type="ECO:0000313" key="3">
    <source>
        <dbReference type="Proteomes" id="UP001516400"/>
    </source>
</evidence>
<comment type="caution">
    <text evidence="2">The sequence shown here is derived from an EMBL/GenBank/DDBJ whole genome shotgun (WGS) entry which is preliminary data.</text>
</comment>
<dbReference type="EMBL" id="JABFTP020000062">
    <property type="protein sequence ID" value="KAL3272819.1"/>
    <property type="molecule type" value="Genomic_DNA"/>
</dbReference>
<feature type="region of interest" description="Disordered" evidence="1">
    <location>
        <begin position="88"/>
        <end position="107"/>
    </location>
</feature>
<reference evidence="2 3" key="1">
    <citation type="journal article" date="2021" name="BMC Biol.">
        <title>Horizontally acquired antibacterial genes associated with adaptive radiation of ladybird beetles.</title>
        <authorList>
            <person name="Li H.S."/>
            <person name="Tang X.F."/>
            <person name="Huang Y.H."/>
            <person name="Xu Z.Y."/>
            <person name="Chen M.L."/>
            <person name="Du X.Y."/>
            <person name="Qiu B.Y."/>
            <person name="Chen P.T."/>
            <person name="Zhang W."/>
            <person name="Slipinski A."/>
            <person name="Escalona H.E."/>
            <person name="Waterhouse R.M."/>
            <person name="Zwick A."/>
            <person name="Pang H."/>
        </authorList>
    </citation>
    <scope>NUCLEOTIDE SEQUENCE [LARGE SCALE GENOMIC DNA]</scope>
    <source>
        <strain evidence="2">SYSU2018</strain>
    </source>
</reference>
<dbReference type="AlphaFoldDB" id="A0ABD2N2F1"/>
<organism evidence="2 3">
    <name type="scientific">Cryptolaemus montrouzieri</name>
    <dbReference type="NCBI Taxonomy" id="559131"/>
    <lineage>
        <taxon>Eukaryota</taxon>
        <taxon>Metazoa</taxon>
        <taxon>Ecdysozoa</taxon>
        <taxon>Arthropoda</taxon>
        <taxon>Hexapoda</taxon>
        <taxon>Insecta</taxon>
        <taxon>Pterygota</taxon>
        <taxon>Neoptera</taxon>
        <taxon>Endopterygota</taxon>
        <taxon>Coleoptera</taxon>
        <taxon>Polyphaga</taxon>
        <taxon>Cucujiformia</taxon>
        <taxon>Coccinelloidea</taxon>
        <taxon>Coccinellidae</taxon>
        <taxon>Scymninae</taxon>
        <taxon>Scymnini</taxon>
        <taxon>Cryptolaemus</taxon>
    </lineage>
</organism>
<keyword evidence="3" id="KW-1185">Reference proteome</keyword>
<dbReference type="Proteomes" id="UP001516400">
    <property type="component" value="Unassembled WGS sequence"/>
</dbReference>